<sequence>RFRDILPIDGIWIDMNEASNFITSAPCPGK</sequence>
<protein>
    <submittedName>
        <fullName>Alpha-glucosidase</fullName>
        <ecNumber>3.2.1.20</ecNumber>
    </submittedName>
</protein>
<dbReference type="InterPro" id="IPR030458">
    <property type="entry name" value="Glyco_hydro_31_AS"/>
</dbReference>
<keyword id="KW-0903">Direct protein sequencing</keyword>
<dbReference type="AlphaFoldDB" id="Q9S8H3"/>
<name>Q9S8H3_BETVU</name>
<organism>
    <name type="scientific">Beta vulgaris</name>
    <name type="common">Sugar beet</name>
    <dbReference type="NCBI Taxonomy" id="161934"/>
    <lineage>
        <taxon>Eukaryota</taxon>
        <taxon>Viridiplantae</taxon>
        <taxon>Streptophyta</taxon>
        <taxon>Embryophyta</taxon>
        <taxon>Tracheophyta</taxon>
        <taxon>Spermatophyta</taxon>
        <taxon>Magnoliopsida</taxon>
        <taxon>eudicotyledons</taxon>
        <taxon>Gunneridae</taxon>
        <taxon>Pentapetalae</taxon>
        <taxon>Caryophyllales</taxon>
        <taxon>Chenopodiaceae</taxon>
        <taxon>Betoideae</taxon>
        <taxon>Beta</taxon>
    </lineage>
</organism>
<accession>Q9S8H3</accession>
<proteinExistence type="evidence at protein level"/>
<dbReference type="PIR" id="PC2361">
    <property type="entry name" value="PC2361"/>
</dbReference>
<dbReference type="GO" id="GO:0004558">
    <property type="term" value="F:alpha-1,4-glucosidase activity"/>
    <property type="evidence" value="ECO:0007669"/>
    <property type="project" value="UniProtKB-EC"/>
</dbReference>
<reference key="1">
    <citation type="journal article" date="1995" name="Biosci. Biotechnol. Biochem.">
        <title>Chemical modification and amino acid sequence of active site in sugar beet alpha-glucosidase.</title>
        <authorList>
            <person name="Iwanami S."/>
            <person name="Matsui H."/>
            <person name="Kimura A."/>
            <person name="Ito H."/>
            <person name="Mori H."/>
            <person name="Honma M."/>
            <person name="Chiba S."/>
        </authorList>
    </citation>
    <scope>PROTEIN SEQUENCE</scope>
</reference>
<dbReference type="EC" id="3.2.1.20"/>
<dbReference type="PROSITE" id="PS00129">
    <property type="entry name" value="GLYCOSYL_HYDROL_F31_1"/>
    <property type="match status" value="1"/>
</dbReference>
<dbReference type="Gene3D" id="3.20.20.80">
    <property type="entry name" value="Glycosidases"/>
    <property type="match status" value="1"/>
</dbReference>